<feature type="region of interest" description="Disordered" evidence="1">
    <location>
        <begin position="45"/>
        <end position="64"/>
    </location>
</feature>
<evidence type="ECO:0000313" key="3">
    <source>
        <dbReference type="Proteomes" id="UP000230233"/>
    </source>
</evidence>
<name>A0A2G5VAD5_9PELO</name>
<feature type="compositionally biased region" description="Low complexity" evidence="1">
    <location>
        <begin position="122"/>
        <end position="143"/>
    </location>
</feature>
<reference evidence="3" key="1">
    <citation type="submission" date="2017-10" db="EMBL/GenBank/DDBJ databases">
        <title>Rapid genome shrinkage in a self-fertile nematode reveals novel sperm competition proteins.</title>
        <authorList>
            <person name="Yin D."/>
            <person name="Schwarz E.M."/>
            <person name="Thomas C.G."/>
            <person name="Felde R.L."/>
            <person name="Korf I.F."/>
            <person name="Cutter A.D."/>
            <person name="Schartner C.M."/>
            <person name="Ralston E.J."/>
            <person name="Meyer B.J."/>
            <person name="Haag E.S."/>
        </authorList>
    </citation>
    <scope>NUCLEOTIDE SEQUENCE [LARGE SCALE GENOMIC DNA]</scope>
    <source>
        <strain evidence="3">JU1422</strain>
    </source>
</reference>
<comment type="caution">
    <text evidence="2">The sequence shown here is derived from an EMBL/GenBank/DDBJ whole genome shotgun (WGS) entry which is preliminary data.</text>
</comment>
<evidence type="ECO:0000313" key="2">
    <source>
        <dbReference type="EMBL" id="PIC48631.1"/>
    </source>
</evidence>
<feature type="region of interest" description="Disordered" evidence="1">
    <location>
        <begin position="121"/>
        <end position="143"/>
    </location>
</feature>
<proteinExistence type="predicted"/>
<dbReference type="STRING" id="1611254.A0A2G5VAD5"/>
<accession>A0A2G5VAD5</accession>
<protein>
    <submittedName>
        <fullName evidence="2">Uncharacterized protein</fullName>
    </submittedName>
</protein>
<evidence type="ECO:0000256" key="1">
    <source>
        <dbReference type="SAM" id="MobiDB-lite"/>
    </source>
</evidence>
<keyword evidence="3" id="KW-1185">Reference proteome</keyword>
<sequence length="143" mass="16592">MIPESIRKHSMESFMEFIQNEIAQDFGYSDDEVMYSLRETLSKLKSDRQHVPPPPRPEDLSEVPTKALGPILQKPMASIREEIHEIQSRRSRANCRFFNRHVYEEKYQIYLKMYQKQLGVVTTSSDSSDDSQTTCCSTSSSSF</sequence>
<dbReference type="OrthoDB" id="294251at2759"/>
<organism evidence="2 3">
    <name type="scientific">Caenorhabditis nigoni</name>
    <dbReference type="NCBI Taxonomy" id="1611254"/>
    <lineage>
        <taxon>Eukaryota</taxon>
        <taxon>Metazoa</taxon>
        <taxon>Ecdysozoa</taxon>
        <taxon>Nematoda</taxon>
        <taxon>Chromadorea</taxon>
        <taxon>Rhabditida</taxon>
        <taxon>Rhabditina</taxon>
        <taxon>Rhabditomorpha</taxon>
        <taxon>Rhabditoidea</taxon>
        <taxon>Rhabditidae</taxon>
        <taxon>Peloderinae</taxon>
        <taxon>Caenorhabditis</taxon>
    </lineage>
</organism>
<gene>
    <name evidence="2" type="primary">Cnig_chr_II.g7532</name>
    <name evidence="2" type="ORF">B9Z55_007532</name>
</gene>
<dbReference type="EMBL" id="PDUG01000002">
    <property type="protein sequence ID" value="PIC48631.1"/>
    <property type="molecule type" value="Genomic_DNA"/>
</dbReference>
<dbReference type="Proteomes" id="UP000230233">
    <property type="component" value="Chromosome II"/>
</dbReference>
<dbReference type="AlphaFoldDB" id="A0A2G5VAD5"/>